<accession>A0A8K1FED0</accession>
<comment type="caution">
    <text evidence="3">The sequence shown here is derived from an EMBL/GenBank/DDBJ whole genome shotgun (WGS) entry which is preliminary data.</text>
</comment>
<dbReference type="InterPro" id="IPR003409">
    <property type="entry name" value="MORN"/>
</dbReference>
<evidence type="ECO:0000313" key="3">
    <source>
        <dbReference type="EMBL" id="TMW56492.1"/>
    </source>
</evidence>
<name>A0A8K1FED0_PYTOL</name>
<feature type="compositionally biased region" description="Acidic residues" evidence="2">
    <location>
        <begin position="480"/>
        <end position="521"/>
    </location>
</feature>
<dbReference type="PANTHER" id="PTHR23084:SF263">
    <property type="entry name" value="MORN REPEAT-CONTAINING PROTEIN 1"/>
    <property type="match status" value="1"/>
</dbReference>
<keyword evidence="4" id="KW-1185">Reference proteome</keyword>
<evidence type="ECO:0000313" key="4">
    <source>
        <dbReference type="Proteomes" id="UP000794436"/>
    </source>
</evidence>
<dbReference type="Pfam" id="PF02493">
    <property type="entry name" value="MORN"/>
    <property type="match status" value="6"/>
</dbReference>
<dbReference type="OrthoDB" id="423343at2759"/>
<dbReference type="EMBL" id="SPLM01000145">
    <property type="protein sequence ID" value="TMW56492.1"/>
    <property type="molecule type" value="Genomic_DNA"/>
</dbReference>
<sequence>MAPSLVTKWRTRRKIRPKDARQDFLNQVRVKDRDAQRRMEEELARLMLQINALIQKEQKTIPQYQRKFHDEDPRSVFYYRMLRRVGLPEIHARFAPWFLKSQQITLSRWSSVLFARLEQAFFALPEPLTTLEMLMRAHQAEYDAIMKPTQLSDLQPRQQNQLMLQRAFRDCSFFQEDNRKRRVGPKKSVSILTDRDVDATQAEIEQLEIIPEVPLSPGPPGLAPPVRGQLESLGKHIYFTYNGRWKGGEMHGPMGVYTFADGGKYRGAWQESQPSGAGVVLYPNGVKYTGTFENGKFHGYGVMEMARGYRYEGEFQHGLRCGQGKLIMLATDTYYEGEFYQNMRHGKGMETNSLGYTYIGEWRKNRISGRGRLVFPDKKREILKTDWPECLLGEAIRMAKREDCEAAEREEQWYRQLLRVRDELRAMDLQYAFWDKEAERLEREEEERIGHLKKARKDKRNAEAAAKQAFLERKLLGQEEASEDDEESGEEDDEDEEDEEDGDEEEEEEEDDEEEEAKNTK</sequence>
<proteinExistence type="predicted"/>
<reference evidence="3" key="1">
    <citation type="submission" date="2019-03" db="EMBL/GenBank/DDBJ databases">
        <title>Long read genome sequence of the mycoparasitic Pythium oligandrum ATCC 38472 isolated from sugarbeet rhizosphere.</title>
        <authorList>
            <person name="Gaulin E."/>
        </authorList>
    </citation>
    <scope>NUCLEOTIDE SEQUENCE</scope>
    <source>
        <strain evidence="3">ATCC 38472_TT</strain>
    </source>
</reference>
<evidence type="ECO:0000256" key="2">
    <source>
        <dbReference type="SAM" id="MobiDB-lite"/>
    </source>
</evidence>
<dbReference type="SMART" id="SM00698">
    <property type="entry name" value="MORN"/>
    <property type="match status" value="6"/>
</dbReference>
<gene>
    <name evidence="3" type="ORF">Poli38472_006502</name>
</gene>
<protein>
    <submittedName>
        <fullName evidence="3">Uncharacterized protein</fullName>
    </submittedName>
</protein>
<keyword evidence="1" id="KW-0677">Repeat</keyword>
<feature type="region of interest" description="Disordered" evidence="2">
    <location>
        <begin position="451"/>
        <end position="521"/>
    </location>
</feature>
<organism evidence="3 4">
    <name type="scientific">Pythium oligandrum</name>
    <name type="common">Mycoparasitic fungus</name>
    <dbReference type="NCBI Taxonomy" id="41045"/>
    <lineage>
        <taxon>Eukaryota</taxon>
        <taxon>Sar</taxon>
        <taxon>Stramenopiles</taxon>
        <taxon>Oomycota</taxon>
        <taxon>Peronosporomycetes</taxon>
        <taxon>Pythiales</taxon>
        <taxon>Pythiaceae</taxon>
        <taxon>Pythium</taxon>
    </lineage>
</organism>
<dbReference type="SUPFAM" id="SSF82185">
    <property type="entry name" value="Histone H3 K4-specific methyltransferase SET7/9 N-terminal domain"/>
    <property type="match status" value="1"/>
</dbReference>
<dbReference type="Proteomes" id="UP000794436">
    <property type="component" value="Unassembled WGS sequence"/>
</dbReference>
<dbReference type="PANTHER" id="PTHR23084">
    <property type="entry name" value="PHOSPHATIDYLINOSITOL-4-PHOSPHATE 5-KINASE RELATED"/>
    <property type="match status" value="1"/>
</dbReference>
<dbReference type="AlphaFoldDB" id="A0A8K1FED0"/>
<evidence type="ECO:0000256" key="1">
    <source>
        <dbReference type="ARBA" id="ARBA00022737"/>
    </source>
</evidence>
<dbReference type="Gene3D" id="2.20.110.10">
    <property type="entry name" value="Histone H3 K4-specific methyltransferase SET7/9 N-terminal domain"/>
    <property type="match status" value="3"/>
</dbReference>